<gene>
    <name evidence="11" type="ordered locus">Ctha_1156</name>
</gene>
<dbReference type="GO" id="GO:0008973">
    <property type="term" value="F:phosphopentomutase activity"/>
    <property type="evidence" value="ECO:0007669"/>
    <property type="project" value="TreeGrafter"/>
</dbReference>
<dbReference type="Pfam" id="PF02880">
    <property type="entry name" value="PGM_PMM_III"/>
    <property type="match status" value="1"/>
</dbReference>
<keyword evidence="4" id="KW-0479">Metal-binding</keyword>
<keyword evidence="3" id="KW-0597">Phosphoprotein</keyword>
<dbReference type="GO" id="GO:0005975">
    <property type="term" value="P:carbohydrate metabolic process"/>
    <property type="evidence" value="ECO:0007669"/>
    <property type="project" value="InterPro"/>
</dbReference>
<dbReference type="Gene3D" id="3.40.120.10">
    <property type="entry name" value="Alpha-D-Glucose-1,6-Bisphosphate, subunit A, domain 3"/>
    <property type="match status" value="3"/>
</dbReference>
<dbReference type="GO" id="GO:0046872">
    <property type="term" value="F:metal ion binding"/>
    <property type="evidence" value="ECO:0007669"/>
    <property type="project" value="UniProtKB-KW"/>
</dbReference>
<evidence type="ECO:0000259" key="7">
    <source>
        <dbReference type="Pfam" id="PF00408"/>
    </source>
</evidence>
<dbReference type="AlphaFoldDB" id="B3QYJ2"/>
<evidence type="ECO:0000259" key="9">
    <source>
        <dbReference type="Pfam" id="PF02879"/>
    </source>
</evidence>
<comment type="similarity">
    <text evidence="2">Belongs to the phosphohexose mutase family.</text>
</comment>
<feature type="domain" description="Alpha-D-phosphohexomutase alpha/beta/alpha" evidence="9">
    <location>
        <begin position="169"/>
        <end position="273"/>
    </location>
</feature>
<dbReference type="Gene3D" id="3.30.310.50">
    <property type="entry name" value="Alpha-D-phosphohexomutase, C-terminal domain"/>
    <property type="match status" value="1"/>
</dbReference>
<dbReference type="PANTHER" id="PTHR45745:SF1">
    <property type="entry name" value="PHOSPHOGLUCOMUTASE 2B-RELATED"/>
    <property type="match status" value="1"/>
</dbReference>
<dbReference type="KEGG" id="cts:Ctha_1156"/>
<dbReference type="GO" id="GO:0004614">
    <property type="term" value="F:phosphoglucomutase activity"/>
    <property type="evidence" value="ECO:0007669"/>
    <property type="project" value="UniProtKB-EC"/>
</dbReference>
<dbReference type="SUPFAM" id="SSF53738">
    <property type="entry name" value="Phosphoglucomutase, first 3 domains"/>
    <property type="match status" value="2"/>
</dbReference>
<proteinExistence type="inferred from homology"/>
<dbReference type="STRING" id="517418.Ctha_1156"/>
<dbReference type="OrthoDB" id="9806956at2"/>
<dbReference type="PRINTS" id="PR00509">
    <property type="entry name" value="PGMPMM"/>
</dbReference>
<evidence type="ECO:0000256" key="2">
    <source>
        <dbReference type="ARBA" id="ARBA00010231"/>
    </source>
</evidence>
<dbReference type="InterPro" id="IPR005843">
    <property type="entry name" value="A-D-PHexomutase_C"/>
</dbReference>
<feature type="domain" description="Alpha-D-phosphohexomutase alpha/beta/alpha" evidence="8">
    <location>
        <begin position="3"/>
        <end position="136"/>
    </location>
</feature>
<evidence type="ECO:0000256" key="3">
    <source>
        <dbReference type="ARBA" id="ARBA00022553"/>
    </source>
</evidence>
<dbReference type="Pfam" id="PF02878">
    <property type="entry name" value="PGM_PMM_I"/>
    <property type="match status" value="1"/>
</dbReference>
<dbReference type="InterPro" id="IPR005844">
    <property type="entry name" value="A-D-PHexomutase_a/b/a-I"/>
</dbReference>
<evidence type="ECO:0000256" key="4">
    <source>
        <dbReference type="ARBA" id="ARBA00022723"/>
    </source>
</evidence>
<dbReference type="InterPro" id="IPR005841">
    <property type="entry name" value="Alpha-D-phosphohexomutase_SF"/>
</dbReference>
<dbReference type="eggNOG" id="COG1109">
    <property type="taxonomic scope" value="Bacteria"/>
</dbReference>
<keyword evidence="12" id="KW-1185">Reference proteome</keyword>
<evidence type="ECO:0000256" key="1">
    <source>
        <dbReference type="ARBA" id="ARBA00001946"/>
    </source>
</evidence>
<dbReference type="Pfam" id="PF00408">
    <property type="entry name" value="PGM_PMM_IV"/>
    <property type="match status" value="1"/>
</dbReference>
<reference evidence="11 12" key="1">
    <citation type="submission" date="2008-06" db="EMBL/GenBank/DDBJ databases">
        <title>Complete sequence of Chloroherpeton thalassium ATCC 35110.</title>
        <authorList>
            <consortium name="US DOE Joint Genome Institute"/>
            <person name="Lucas S."/>
            <person name="Copeland A."/>
            <person name="Lapidus A."/>
            <person name="Glavina del Rio T."/>
            <person name="Dalin E."/>
            <person name="Tice H."/>
            <person name="Bruce D."/>
            <person name="Goodwin L."/>
            <person name="Pitluck S."/>
            <person name="Schmutz J."/>
            <person name="Larimer F."/>
            <person name="Land M."/>
            <person name="Hauser L."/>
            <person name="Kyrpides N."/>
            <person name="Mikhailova N."/>
            <person name="Liu Z."/>
            <person name="Li T."/>
            <person name="Zhao F."/>
            <person name="Overmann J."/>
            <person name="Bryant D.A."/>
            <person name="Richardson P."/>
        </authorList>
    </citation>
    <scope>NUCLEOTIDE SEQUENCE [LARGE SCALE GENOMIC DNA]</scope>
    <source>
        <strain evidence="12">ATCC 35110 / GB-78</strain>
    </source>
</reference>
<dbReference type="InterPro" id="IPR005845">
    <property type="entry name" value="A-D-PHexomutase_a/b/a-II"/>
</dbReference>
<keyword evidence="5" id="KW-0460">Magnesium</keyword>
<organism evidence="11 12">
    <name type="scientific">Chloroherpeton thalassium (strain ATCC 35110 / GB-78)</name>
    <dbReference type="NCBI Taxonomy" id="517418"/>
    <lineage>
        <taxon>Bacteria</taxon>
        <taxon>Pseudomonadati</taxon>
        <taxon>Chlorobiota</taxon>
        <taxon>Chlorobiia</taxon>
        <taxon>Chlorobiales</taxon>
        <taxon>Chloroherpetonaceae</taxon>
        <taxon>Chloroherpeton</taxon>
    </lineage>
</organism>
<name>B3QYJ2_CHLT3</name>
<evidence type="ECO:0000259" key="8">
    <source>
        <dbReference type="Pfam" id="PF02878"/>
    </source>
</evidence>
<feature type="domain" description="Alpha-D-phosphohexomutase C-terminal" evidence="7">
    <location>
        <begin position="425"/>
        <end position="473"/>
    </location>
</feature>
<sequence length="480" mass="53842">MKIKFGTSGWRAIIADEFTYGNLTLVLEAIVRYLKEEKLGEKGIVIGRDTRFLGEEFSKLAAQTLAANGIKAFMCDRDVPTPVISYEITRRKAGGGLNFTASHNPPDYQGIKFSTADGAPALPEVTKKFEAYFSELYEAEQKNPTVRNYESFDALKENGMIEIINPQETYLARLKELVDTDVIAKSGLKVVYDCMYGTARDYTDKFLTDLGVDVEIMNNHRDVYFGGRPPEPSEPHIPELIARVKERGASGEFVIGIANDGDADRYAAIDSTGTYLQANQLLAILFHYALNHKPEWKGCVVRTLATSHLIDAIAKKEGVKLYDVPVGFKYIGEVMMREDMILGGEESNGLSVFRHIPEKDGVLACLLFVEITARTGKPLSEYLKSLYETYGHFYTMRENYRLSEEKKNALLSSLQNETPTEIAGQKVVKVDRRDGVKMICEDESWFLVRFSGTEPVVRFYAEAGSQERLNEILAFGKSLL</sequence>
<dbReference type="InterPro" id="IPR016055">
    <property type="entry name" value="A-D-PHexomutase_a/b/a-I/II/III"/>
</dbReference>
<dbReference type="EMBL" id="CP001100">
    <property type="protein sequence ID" value="ACF13620.1"/>
    <property type="molecule type" value="Genomic_DNA"/>
</dbReference>
<dbReference type="HOGENOM" id="CLU_016950_7_1_10"/>
<dbReference type="PANTHER" id="PTHR45745">
    <property type="entry name" value="PHOSPHOMANNOMUTASE 45A"/>
    <property type="match status" value="1"/>
</dbReference>
<dbReference type="InterPro" id="IPR005846">
    <property type="entry name" value="A-D-PHexomutase_a/b/a-III"/>
</dbReference>
<evidence type="ECO:0000256" key="5">
    <source>
        <dbReference type="ARBA" id="ARBA00022842"/>
    </source>
</evidence>
<protein>
    <submittedName>
        <fullName evidence="11">Phosphoglucomutase</fullName>
        <ecNumber evidence="11">5.4.2.2</ecNumber>
    </submittedName>
</protein>
<keyword evidence="6 11" id="KW-0413">Isomerase</keyword>
<dbReference type="SUPFAM" id="SSF55957">
    <property type="entry name" value="Phosphoglucomutase, C-terminal domain"/>
    <property type="match status" value="1"/>
</dbReference>
<evidence type="ECO:0000313" key="12">
    <source>
        <dbReference type="Proteomes" id="UP000001208"/>
    </source>
</evidence>
<dbReference type="GO" id="GO:0006166">
    <property type="term" value="P:purine ribonucleoside salvage"/>
    <property type="evidence" value="ECO:0007669"/>
    <property type="project" value="TreeGrafter"/>
</dbReference>
<dbReference type="Pfam" id="PF02879">
    <property type="entry name" value="PGM_PMM_II"/>
    <property type="match status" value="1"/>
</dbReference>
<evidence type="ECO:0000313" key="11">
    <source>
        <dbReference type="EMBL" id="ACF13620.1"/>
    </source>
</evidence>
<dbReference type="RefSeq" id="WP_012499704.1">
    <property type="nucleotide sequence ID" value="NC_011026.1"/>
</dbReference>
<feature type="domain" description="Alpha-D-phosphohexomutase alpha/beta/alpha" evidence="10">
    <location>
        <begin position="278"/>
        <end position="390"/>
    </location>
</feature>
<evidence type="ECO:0000259" key="10">
    <source>
        <dbReference type="Pfam" id="PF02880"/>
    </source>
</evidence>
<dbReference type="CDD" id="cd05800">
    <property type="entry name" value="PGM_like2"/>
    <property type="match status" value="1"/>
</dbReference>
<evidence type="ECO:0000256" key="6">
    <source>
        <dbReference type="ARBA" id="ARBA00023235"/>
    </source>
</evidence>
<dbReference type="Proteomes" id="UP000001208">
    <property type="component" value="Chromosome"/>
</dbReference>
<dbReference type="InterPro" id="IPR036900">
    <property type="entry name" value="A-D-PHexomutase_C_sf"/>
</dbReference>
<dbReference type="EC" id="5.4.2.2" evidence="11"/>
<comment type="cofactor">
    <cofactor evidence="1">
        <name>Mg(2+)</name>
        <dbReference type="ChEBI" id="CHEBI:18420"/>
    </cofactor>
</comment>
<accession>B3QYJ2</accession>